<evidence type="ECO:0000256" key="1">
    <source>
        <dbReference type="SAM" id="MobiDB-lite"/>
    </source>
</evidence>
<name>A0A8H4W810_9HELO</name>
<sequence>MADSNQQWDTNSVLEWKPNPGLPDAERWGLETSEEGIDSHVPTDLSLVTSCEDASELNKLQNITLLIDFYEYGDNEDFIYNPDDWLLTTEAMFLLQNGTFSTNRRNLPVLASEECVIEPLSKQTKATKKFDPPELRLKIWKLALPDPRKMQLQISTHLQTPTLKFWNGGYRRESDEWRFILTCRGSYDAFLQECKPLTITLQFDPKYLDENVPSKLPLRRSIATALENSECRLDLSRFYHIAFQYTGHTGDTPITTILNIASSAPQLRTLSTVLGYYEFRQRKKYLSTVLINLIPINPKYYNVAFYLSKAGEPEDKAILYLPEVNLEILAYSDGTPMTPLMDFESLKELFGDEDLRDMGDQQGSFSDWALP</sequence>
<keyword evidence="3" id="KW-1185">Reference proteome</keyword>
<evidence type="ECO:0000313" key="3">
    <source>
        <dbReference type="Proteomes" id="UP000566819"/>
    </source>
</evidence>
<reference evidence="2 3" key="1">
    <citation type="submission" date="2020-03" db="EMBL/GenBank/DDBJ databases">
        <title>Draft Genome Sequence of Cudoniella acicularis.</title>
        <authorList>
            <person name="Buettner E."/>
            <person name="Kellner H."/>
        </authorList>
    </citation>
    <scope>NUCLEOTIDE SEQUENCE [LARGE SCALE GENOMIC DNA]</scope>
    <source>
        <strain evidence="2 3">DSM 108380</strain>
    </source>
</reference>
<feature type="region of interest" description="Disordered" evidence="1">
    <location>
        <begin position="1"/>
        <end position="25"/>
    </location>
</feature>
<protein>
    <submittedName>
        <fullName evidence="2">Uncharacterized protein</fullName>
    </submittedName>
</protein>
<proteinExistence type="predicted"/>
<comment type="caution">
    <text evidence="2">The sequence shown here is derived from an EMBL/GenBank/DDBJ whole genome shotgun (WGS) entry which is preliminary data.</text>
</comment>
<dbReference type="EMBL" id="JAAMPI010000050">
    <property type="protein sequence ID" value="KAF4636761.1"/>
    <property type="molecule type" value="Genomic_DNA"/>
</dbReference>
<dbReference type="Proteomes" id="UP000566819">
    <property type="component" value="Unassembled WGS sequence"/>
</dbReference>
<feature type="compositionally biased region" description="Polar residues" evidence="1">
    <location>
        <begin position="1"/>
        <end position="13"/>
    </location>
</feature>
<accession>A0A8H4W810</accession>
<organism evidence="2 3">
    <name type="scientific">Cudoniella acicularis</name>
    <dbReference type="NCBI Taxonomy" id="354080"/>
    <lineage>
        <taxon>Eukaryota</taxon>
        <taxon>Fungi</taxon>
        <taxon>Dikarya</taxon>
        <taxon>Ascomycota</taxon>
        <taxon>Pezizomycotina</taxon>
        <taxon>Leotiomycetes</taxon>
        <taxon>Helotiales</taxon>
        <taxon>Tricladiaceae</taxon>
        <taxon>Cudoniella</taxon>
    </lineage>
</organism>
<evidence type="ECO:0000313" key="2">
    <source>
        <dbReference type="EMBL" id="KAF4636761.1"/>
    </source>
</evidence>
<dbReference type="AlphaFoldDB" id="A0A8H4W810"/>
<gene>
    <name evidence="2" type="ORF">G7Y89_g1315</name>
</gene>